<feature type="compositionally biased region" description="Low complexity" evidence="1">
    <location>
        <begin position="46"/>
        <end position="58"/>
    </location>
</feature>
<evidence type="ECO:0000313" key="3">
    <source>
        <dbReference type="Proteomes" id="UP001054837"/>
    </source>
</evidence>
<dbReference type="InterPro" id="IPR016184">
    <property type="entry name" value="Capsid/spike_ssDNA_virus"/>
</dbReference>
<dbReference type="SUPFAM" id="SSF88645">
    <property type="entry name" value="ssDNA viruses"/>
    <property type="match status" value="1"/>
</dbReference>
<evidence type="ECO:0000313" key="2">
    <source>
        <dbReference type="EMBL" id="GIX77745.1"/>
    </source>
</evidence>
<dbReference type="GO" id="GO:0005198">
    <property type="term" value="F:structural molecule activity"/>
    <property type="evidence" value="ECO:0007669"/>
    <property type="project" value="InterPro"/>
</dbReference>
<evidence type="ECO:0000256" key="1">
    <source>
        <dbReference type="SAM" id="MobiDB-lite"/>
    </source>
</evidence>
<keyword evidence="3" id="KW-1185">Reference proteome</keyword>
<reference evidence="2 3" key="1">
    <citation type="submission" date="2021-06" db="EMBL/GenBank/DDBJ databases">
        <title>Caerostris darwini draft genome.</title>
        <authorList>
            <person name="Kono N."/>
            <person name="Arakawa K."/>
        </authorList>
    </citation>
    <scope>NUCLEOTIDE SEQUENCE [LARGE SCALE GENOMIC DNA]</scope>
</reference>
<feature type="region of interest" description="Disordered" evidence="1">
    <location>
        <begin position="1"/>
        <end position="24"/>
    </location>
</feature>
<gene>
    <name evidence="2" type="primary">VP</name>
    <name evidence="2" type="ORF">CDAR_303451</name>
</gene>
<organism evidence="2 3">
    <name type="scientific">Caerostris darwini</name>
    <dbReference type="NCBI Taxonomy" id="1538125"/>
    <lineage>
        <taxon>Eukaryota</taxon>
        <taxon>Metazoa</taxon>
        <taxon>Ecdysozoa</taxon>
        <taxon>Arthropoda</taxon>
        <taxon>Chelicerata</taxon>
        <taxon>Arachnida</taxon>
        <taxon>Araneae</taxon>
        <taxon>Araneomorphae</taxon>
        <taxon>Entelegynae</taxon>
        <taxon>Araneoidea</taxon>
        <taxon>Araneidae</taxon>
        <taxon>Caerostris</taxon>
    </lineage>
</organism>
<dbReference type="EMBL" id="BPLQ01001046">
    <property type="protein sequence ID" value="GIX77745.1"/>
    <property type="molecule type" value="Genomic_DNA"/>
</dbReference>
<dbReference type="AlphaFoldDB" id="A0AAV4N0I0"/>
<feature type="compositionally biased region" description="Acidic residues" evidence="1">
    <location>
        <begin position="70"/>
        <end position="79"/>
    </location>
</feature>
<dbReference type="InterPro" id="IPR003433">
    <property type="entry name" value="Capsid_VP4_densovirus"/>
</dbReference>
<accession>A0AAV4N0I0</accession>
<feature type="region of interest" description="Disordered" evidence="1">
    <location>
        <begin position="42"/>
        <end position="116"/>
    </location>
</feature>
<proteinExistence type="predicted"/>
<dbReference type="Pfam" id="PF02336">
    <property type="entry name" value="Denso_VP4"/>
    <property type="match status" value="1"/>
</dbReference>
<comment type="caution">
    <text evidence="2">The sequence shown here is derived from an EMBL/GenBank/DDBJ whole genome shotgun (WGS) entry which is preliminary data.</text>
</comment>
<feature type="compositionally biased region" description="Basic and acidic residues" evidence="1">
    <location>
        <begin position="80"/>
        <end position="97"/>
    </location>
</feature>
<sequence length="544" mass="60651">MPKTRALEPPPDERPNWATMNERPRRYAYEQYLLARVRRGLPIDHPIPSADSAAPDAPVQDTIIPKPEPLEADDPTDPDPETHKEMPPAGEKRKSEGNAEAAPAAKQARTGVLPGTGENINAASSLENATNVVMIPRPFSSYHVSYRTYRKLHRFLTFGLAYTGITKAFSYEIRSNNVPVTHSQTNAYMTTPLAYIPWEWDFMYLNPSEYALLPFGSQVMEVKCKVKSQNIRIAFPINSSTTDLATLNQNNFLRFGHGLLQNAPTVNAKYLTFKDGNPMIPQTLEVFDRSHVEKLVHTMYGIPWDTNSVAATWASHVPASQFGIPIPLPLYLTVCNDPENGYGWPALQSLCTELHAENAAGTVLCDVSYKPQAGYLRGTPRSIFTGYPNVKKEHTREITIATGPADPRGNISVHRDKGCDPIQTSASHTDRVDPADMSYANLIEKSQFLCKGMYEAFRPETQPSLHIGVQPVPSLTATKIGETIENFTASQGYFEVECEMIVKCDTDTLRPFAHFINVPPHEEIRRFSSSSITMSKSMYYGLTH</sequence>
<protein>
    <submittedName>
        <fullName evidence="2">Capsid protein VP1</fullName>
    </submittedName>
</protein>
<dbReference type="Proteomes" id="UP001054837">
    <property type="component" value="Unassembled WGS sequence"/>
</dbReference>
<name>A0AAV4N0I0_9ARAC</name>